<evidence type="ECO:0000313" key="4">
    <source>
        <dbReference type="EMBL" id="AWM14594.1"/>
    </source>
</evidence>
<evidence type="ECO:0000256" key="2">
    <source>
        <dbReference type="SAM" id="SignalP"/>
    </source>
</evidence>
<dbReference type="InterPro" id="IPR026444">
    <property type="entry name" value="Secre_tail"/>
</dbReference>
<dbReference type="NCBIfam" id="TIGR04183">
    <property type="entry name" value="Por_Secre_tail"/>
    <property type="match status" value="1"/>
</dbReference>
<dbReference type="Proteomes" id="UP000245429">
    <property type="component" value="Chromosome"/>
</dbReference>
<feature type="signal peptide" evidence="2">
    <location>
        <begin position="1"/>
        <end position="23"/>
    </location>
</feature>
<evidence type="ECO:0000256" key="1">
    <source>
        <dbReference type="ARBA" id="ARBA00022729"/>
    </source>
</evidence>
<feature type="domain" description="Secretion system C-terminal sorting" evidence="3">
    <location>
        <begin position="88"/>
        <end position="159"/>
    </location>
</feature>
<reference evidence="4 5" key="1">
    <citation type="submission" date="2018-05" db="EMBL/GenBank/DDBJ databases">
        <title>Flavobacterium sp. MEBiC07310.</title>
        <authorList>
            <person name="Baek K."/>
        </authorList>
    </citation>
    <scope>NUCLEOTIDE SEQUENCE [LARGE SCALE GENOMIC DNA]</scope>
    <source>
        <strain evidence="4 5">MEBiC07310</strain>
    </source>
</reference>
<name>A0A2U8QXN9_9FLAO</name>
<keyword evidence="5" id="KW-1185">Reference proteome</keyword>
<organism evidence="4 5">
    <name type="scientific">Flavobacterium sediminis</name>
    <dbReference type="NCBI Taxonomy" id="2201181"/>
    <lineage>
        <taxon>Bacteria</taxon>
        <taxon>Pseudomonadati</taxon>
        <taxon>Bacteroidota</taxon>
        <taxon>Flavobacteriia</taxon>
        <taxon>Flavobacteriales</taxon>
        <taxon>Flavobacteriaceae</taxon>
        <taxon>Flavobacterium</taxon>
    </lineage>
</organism>
<sequence>MKANKLLHFLTIVFYLGISNCFAQQSPTSSGGDLTGTTGSVSYSVGQIDYNTNSGSNGYTIEGVQQPYEISEVLATENFSELITNVSIYPNPSTDILTLKMTNSENLSLNFKLVDINGKVIKSDKIASDITEIAVSDLPSAVYFLQISDQNKEVKTYKIIKH</sequence>
<proteinExistence type="predicted"/>
<feature type="chain" id="PRO_5015881021" description="Secretion system C-terminal sorting domain-containing protein" evidence="2">
    <location>
        <begin position="24"/>
        <end position="162"/>
    </location>
</feature>
<dbReference type="AlphaFoldDB" id="A0A2U8QXN9"/>
<gene>
    <name evidence="4" type="ORF">DI487_12510</name>
</gene>
<dbReference type="EMBL" id="CP029463">
    <property type="protein sequence ID" value="AWM14594.1"/>
    <property type="molecule type" value="Genomic_DNA"/>
</dbReference>
<accession>A0A2U8QXN9</accession>
<evidence type="ECO:0000313" key="5">
    <source>
        <dbReference type="Proteomes" id="UP000245429"/>
    </source>
</evidence>
<protein>
    <recommendedName>
        <fullName evidence="3">Secretion system C-terminal sorting domain-containing protein</fullName>
    </recommendedName>
</protein>
<dbReference type="Pfam" id="PF18962">
    <property type="entry name" value="Por_Secre_tail"/>
    <property type="match status" value="1"/>
</dbReference>
<keyword evidence="1 2" id="KW-0732">Signal</keyword>
<dbReference type="OrthoDB" id="1352409at2"/>
<evidence type="ECO:0000259" key="3">
    <source>
        <dbReference type="Pfam" id="PF18962"/>
    </source>
</evidence>
<dbReference type="KEGG" id="fse:DI487_12510"/>
<dbReference type="RefSeq" id="WP_109569952.1">
    <property type="nucleotide sequence ID" value="NZ_CP029463.1"/>
</dbReference>